<dbReference type="PANTHER" id="PTHR21240:SF28">
    <property type="entry name" value="ISO-OROTATE DECARBOXYLASE (EUROFUNG)"/>
    <property type="match status" value="1"/>
</dbReference>
<name>L9XS36_9EURY</name>
<sequence>MSPEDADSPPVRADSPLDGAEPLTEDADPPSDDRSDPFYPAIDVHTHVLPERLLAAIRRSLRREAGWEFSLPTAPSAIDDVLRAAGVAAFVALPYAHEPGVARELNGWVLERAASSDRLLPFATVHPDDDVGSVVRDAFDAGARGLKIHCPVQECRPADPRLEPALEAAAERDRPITYHGGTAPMFQDSPYVGADAFAELLDSYPELRVCCAHMGTYEVDRFLAFAREYDGVYLDTTVAMARAAPETIGFDPSSIADETLAALSGSIMYGSDAPNIPYRYREERVELLERDLPRETLRDIFFRTALEYLDLEAEAVVGRD</sequence>
<dbReference type="GO" id="GO:0019748">
    <property type="term" value="P:secondary metabolic process"/>
    <property type="evidence" value="ECO:0007669"/>
    <property type="project" value="TreeGrafter"/>
</dbReference>
<dbReference type="AlphaFoldDB" id="L9XS36"/>
<evidence type="ECO:0000313" key="4">
    <source>
        <dbReference type="EMBL" id="ELY64357.1"/>
    </source>
</evidence>
<dbReference type="Pfam" id="PF04909">
    <property type="entry name" value="Amidohydro_2"/>
    <property type="match status" value="1"/>
</dbReference>
<evidence type="ECO:0000256" key="2">
    <source>
        <dbReference type="SAM" id="MobiDB-lite"/>
    </source>
</evidence>
<accession>L9XS36</accession>
<gene>
    <name evidence="4" type="ORF">C492_05495</name>
</gene>
<dbReference type="GO" id="GO:0016831">
    <property type="term" value="F:carboxy-lyase activity"/>
    <property type="evidence" value="ECO:0007669"/>
    <property type="project" value="InterPro"/>
</dbReference>
<dbReference type="Proteomes" id="UP000011531">
    <property type="component" value="Unassembled WGS sequence"/>
</dbReference>
<comment type="caution">
    <text evidence="4">The sequence shown here is derived from an EMBL/GenBank/DDBJ whole genome shotgun (WGS) entry which is preliminary data.</text>
</comment>
<proteinExistence type="predicted"/>
<dbReference type="RefSeq" id="WP_008421226.1">
    <property type="nucleotide sequence ID" value="NZ_AOIA01000033.1"/>
</dbReference>
<organism evidence="4 5">
    <name type="scientific">Natronococcus jeotgali DSM 18795</name>
    <dbReference type="NCBI Taxonomy" id="1227498"/>
    <lineage>
        <taxon>Archaea</taxon>
        <taxon>Methanobacteriati</taxon>
        <taxon>Methanobacteriota</taxon>
        <taxon>Stenosarchaea group</taxon>
        <taxon>Halobacteria</taxon>
        <taxon>Halobacteriales</taxon>
        <taxon>Natrialbaceae</taxon>
        <taxon>Natronococcus</taxon>
    </lineage>
</organism>
<dbReference type="GO" id="GO:0005737">
    <property type="term" value="C:cytoplasm"/>
    <property type="evidence" value="ECO:0007669"/>
    <property type="project" value="TreeGrafter"/>
</dbReference>
<dbReference type="STRING" id="1227498.C492_05495"/>
<evidence type="ECO:0000259" key="3">
    <source>
        <dbReference type="Pfam" id="PF04909"/>
    </source>
</evidence>
<reference evidence="4 5" key="1">
    <citation type="journal article" date="2014" name="PLoS Genet.">
        <title>Phylogenetically driven sequencing of extremely halophilic archaea reveals strategies for static and dynamic osmo-response.</title>
        <authorList>
            <person name="Becker E.A."/>
            <person name="Seitzer P.M."/>
            <person name="Tritt A."/>
            <person name="Larsen D."/>
            <person name="Krusor M."/>
            <person name="Yao A.I."/>
            <person name="Wu D."/>
            <person name="Madern D."/>
            <person name="Eisen J.A."/>
            <person name="Darling A.E."/>
            <person name="Facciotti M.T."/>
        </authorList>
    </citation>
    <scope>NUCLEOTIDE SEQUENCE [LARGE SCALE GENOMIC DNA]</scope>
    <source>
        <strain evidence="4 5">DSM 18795</strain>
    </source>
</reference>
<keyword evidence="1" id="KW-0456">Lyase</keyword>
<dbReference type="Gene3D" id="3.20.20.140">
    <property type="entry name" value="Metal-dependent hydrolases"/>
    <property type="match status" value="1"/>
</dbReference>
<evidence type="ECO:0000256" key="1">
    <source>
        <dbReference type="ARBA" id="ARBA00023239"/>
    </source>
</evidence>
<dbReference type="CDD" id="cd01292">
    <property type="entry name" value="metallo-dependent_hydrolases"/>
    <property type="match status" value="1"/>
</dbReference>
<dbReference type="InterPro" id="IPR006680">
    <property type="entry name" value="Amidohydro-rel"/>
</dbReference>
<keyword evidence="5" id="KW-1185">Reference proteome</keyword>
<evidence type="ECO:0000313" key="5">
    <source>
        <dbReference type="Proteomes" id="UP000011531"/>
    </source>
</evidence>
<dbReference type="OrthoDB" id="34429at2157"/>
<dbReference type="SUPFAM" id="SSF51556">
    <property type="entry name" value="Metallo-dependent hydrolases"/>
    <property type="match status" value="1"/>
</dbReference>
<dbReference type="GO" id="GO:0016787">
    <property type="term" value="F:hydrolase activity"/>
    <property type="evidence" value="ECO:0007669"/>
    <property type="project" value="UniProtKB-KW"/>
</dbReference>
<dbReference type="EMBL" id="AOIA01000033">
    <property type="protein sequence ID" value="ELY64357.1"/>
    <property type="molecule type" value="Genomic_DNA"/>
</dbReference>
<dbReference type="InterPro" id="IPR032465">
    <property type="entry name" value="ACMSD"/>
</dbReference>
<protein>
    <submittedName>
        <fullName evidence="4">Amidohydrolase 2</fullName>
    </submittedName>
</protein>
<dbReference type="PANTHER" id="PTHR21240">
    <property type="entry name" value="2-AMINO-3-CARBOXYLMUCONATE-6-SEMIALDEHYDE DECARBOXYLASE"/>
    <property type="match status" value="1"/>
</dbReference>
<dbReference type="PATRIC" id="fig|1227498.3.peg.1128"/>
<feature type="region of interest" description="Disordered" evidence="2">
    <location>
        <begin position="1"/>
        <end position="39"/>
    </location>
</feature>
<dbReference type="InterPro" id="IPR032466">
    <property type="entry name" value="Metal_Hydrolase"/>
</dbReference>
<feature type="domain" description="Amidohydrolase-related" evidence="3">
    <location>
        <begin position="42"/>
        <end position="309"/>
    </location>
</feature>
<keyword evidence="4" id="KW-0378">Hydrolase</keyword>